<dbReference type="EMBL" id="CP016094">
    <property type="protein sequence ID" value="AOS45937.1"/>
    <property type="molecule type" value="Genomic_DNA"/>
</dbReference>
<dbReference type="Proteomes" id="UP000095228">
    <property type="component" value="Chromosome"/>
</dbReference>
<organism evidence="3 4">
    <name type="scientific">Lacunisphaera limnophila</name>
    <dbReference type="NCBI Taxonomy" id="1838286"/>
    <lineage>
        <taxon>Bacteria</taxon>
        <taxon>Pseudomonadati</taxon>
        <taxon>Verrucomicrobiota</taxon>
        <taxon>Opitutia</taxon>
        <taxon>Opitutales</taxon>
        <taxon>Opitutaceae</taxon>
        <taxon>Lacunisphaera</taxon>
    </lineage>
</organism>
<accession>A0A1D8AYI4</accession>
<evidence type="ECO:0000256" key="2">
    <source>
        <dbReference type="SAM" id="SignalP"/>
    </source>
</evidence>
<name>A0A1D8AYI4_9BACT</name>
<proteinExistence type="predicted"/>
<keyword evidence="2" id="KW-0732">Signal</keyword>
<dbReference type="AlphaFoldDB" id="A0A1D8AYI4"/>
<gene>
    <name evidence="3" type="ORF">Verru16b_03028</name>
</gene>
<evidence type="ECO:0000313" key="3">
    <source>
        <dbReference type="EMBL" id="AOS45937.1"/>
    </source>
</evidence>
<feature type="region of interest" description="Disordered" evidence="1">
    <location>
        <begin position="114"/>
        <end position="143"/>
    </location>
</feature>
<feature type="compositionally biased region" description="Low complexity" evidence="1">
    <location>
        <begin position="114"/>
        <end position="131"/>
    </location>
</feature>
<protein>
    <submittedName>
        <fullName evidence="3">Uncharacterized protein</fullName>
    </submittedName>
</protein>
<evidence type="ECO:0000256" key="1">
    <source>
        <dbReference type="SAM" id="MobiDB-lite"/>
    </source>
</evidence>
<feature type="chain" id="PRO_5009105384" evidence="2">
    <location>
        <begin position="25"/>
        <end position="143"/>
    </location>
</feature>
<evidence type="ECO:0000313" key="4">
    <source>
        <dbReference type="Proteomes" id="UP000095228"/>
    </source>
</evidence>
<reference evidence="3 4" key="1">
    <citation type="submission" date="2016-06" db="EMBL/GenBank/DDBJ databases">
        <title>Three novel species with peptidoglycan cell walls form the new genus Lacunisphaera gen. nov. in the family Opitutaceae of the verrucomicrobial subdivision 4.</title>
        <authorList>
            <person name="Rast P."/>
            <person name="Gloeckner I."/>
            <person name="Jogler M."/>
            <person name="Boedeker C."/>
            <person name="Jeske O."/>
            <person name="Wiegand S."/>
            <person name="Reinhardt R."/>
            <person name="Schumann P."/>
            <person name="Rohde M."/>
            <person name="Spring S."/>
            <person name="Gloeckner F.O."/>
            <person name="Jogler C."/>
        </authorList>
    </citation>
    <scope>NUCLEOTIDE SEQUENCE [LARGE SCALE GENOMIC DNA]</scope>
    <source>
        <strain evidence="3 4">IG16b</strain>
    </source>
</reference>
<keyword evidence="4" id="KW-1185">Reference proteome</keyword>
<feature type="signal peptide" evidence="2">
    <location>
        <begin position="1"/>
        <end position="24"/>
    </location>
</feature>
<sequence>MKKTMSSPIRLLALCLVVAGPLSAAPESWTGLKIGMSAEQTVTLLGSPLLRSRGHGFETWTYDAGAEVVIHGNVVGWTGPATTGSAARSTDIWSQREPGRYYATLHTGLPAASPAPAGVAPALIPSRRSAPPAGPRDRDYIRG</sequence>
<dbReference type="KEGG" id="obg:Verru16b_03028"/>